<evidence type="ECO:0000256" key="7">
    <source>
        <dbReference type="HAMAP-Rule" id="MF_00258"/>
    </source>
</evidence>
<comment type="similarity">
    <text evidence="7">Belongs to the aspartate/glutamate racemases family.</text>
</comment>
<dbReference type="NCBIfam" id="TIGR00067">
    <property type="entry name" value="glut_race"/>
    <property type="match status" value="1"/>
</dbReference>
<dbReference type="PANTHER" id="PTHR21198:SF2">
    <property type="entry name" value="GLUTAMATE RACEMASE"/>
    <property type="match status" value="1"/>
</dbReference>
<feature type="active site" description="Proton donor/acceptor" evidence="7">
    <location>
        <position position="83"/>
    </location>
</feature>
<comment type="function">
    <text evidence="7">Provides the (R)-glutamate required for cell wall biosynthesis.</text>
</comment>
<dbReference type="HAMAP" id="MF_00258">
    <property type="entry name" value="Glu_racemase"/>
    <property type="match status" value="1"/>
</dbReference>
<dbReference type="GO" id="GO:0008360">
    <property type="term" value="P:regulation of cell shape"/>
    <property type="evidence" value="ECO:0007669"/>
    <property type="project" value="UniProtKB-KW"/>
</dbReference>
<evidence type="ECO:0000256" key="3">
    <source>
        <dbReference type="ARBA" id="ARBA00022960"/>
    </source>
</evidence>
<reference evidence="8 9" key="1">
    <citation type="submission" date="2019-12" db="EMBL/GenBank/DDBJ databases">
        <title>complete genome sequences of Aeromonas veronii str. WP3-W19-ESBL-03 isolated from wastewater treatment plant effluent.</title>
        <authorList>
            <person name="Sekizuka T."/>
            <person name="Itokawa K."/>
            <person name="Yatsu K."/>
            <person name="Inamine Y."/>
            <person name="Kuroda M."/>
        </authorList>
    </citation>
    <scope>NUCLEOTIDE SEQUENCE [LARGE SCALE GENOMIC DNA]</scope>
    <source>
        <strain evidence="8 9">WP3-W19-ESBL-03</strain>
    </source>
</reference>
<dbReference type="PROSITE" id="PS00923">
    <property type="entry name" value="ASP_GLU_RACEMASE_1"/>
    <property type="match status" value="1"/>
</dbReference>
<feature type="active site" description="Proton donor/acceptor" evidence="7">
    <location>
        <position position="195"/>
    </location>
</feature>
<evidence type="ECO:0000256" key="4">
    <source>
        <dbReference type="ARBA" id="ARBA00022984"/>
    </source>
</evidence>
<gene>
    <name evidence="7 8" type="primary">murI</name>
    <name evidence="8" type="ORF">WP3W19E03_00650</name>
</gene>
<keyword evidence="5 7" id="KW-0413">Isomerase</keyword>
<evidence type="ECO:0000256" key="2">
    <source>
        <dbReference type="ARBA" id="ARBA00013090"/>
    </source>
</evidence>
<name>A0A6S5BQI6_AERVE</name>
<dbReference type="Pfam" id="PF01177">
    <property type="entry name" value="Asp_Glu_race"/>
    <property type="match status" value="1"/>
</dbReference>
<dbReference type="EC" id="5.1.1.3" evidence="2 7"/>
<dbReference type="Proteomes" id="UP000515442">
    <property type="component" value="Chromosome"/>
</dbReference>
<feature type="binding site" evidence="7">
    <location>
        <begin position="84"/>
        <end position="85"/>
    </location>
    <ligand>
        <name>substrate</name>
    </ligand>
</feature>
<dbReference type="PANTHER" id="PTHR21198">
    <property type="entry name" value="GLUTAMATE RACEMASE"/>
    <property type="match status" value="1"/>
</dbReference>
<organism evidence="8 9">
    <name type="scientific">Aeromonas veronii</name>
    <dbReference type="NCBI Taxonomy" id="654"/>
    <lineage>
        <taxon>Bacteria</taxon>
        <taxon>Pseudomonadati</taxon>
        <taxon>Pseudomonadota</taxon>
        <taxon>Gammaproteobacteria</taxon>
        <taxon>Aeromonadales</taxon>
        <taxon>Aeromonadaceae</taxon>
        <taxon>Aeromonas</taxon>
    </lineage>
</organism>
<evidence type="ECO:0000313" key="8">
    <source>
        <dbReference type="EMBL" id="BBR37540.1"/>
    </source>
</evidence>
<dbReference type="GO" id="GO:0009252">
    <property type="term" value="P:peptidoglycan biosynthetic process"/>
    <property type="evidence" value="ECO:0007669"/>
    <property type="project" value="UniProtKB-UniRule"/>
</dbReference>
<feature type="binding site" evidence="7">
    <location>
        <begin position="19"/>
        <end position="20"/>
    </location>
    <ligand>
        <name>substrate</name>
    </ligand>
</feature>
<comment type="catalytic activity">
    <reaction evidence="1 7">
        <text>L-glutamate = D-glutamate</text>
        <dbReference type="Rhea" id="RHEA:12813"/>
        <dbReference type="ChEBI" id="CHEBI:29985"/>
        <dbReference type="ChEBI" id="CHEBI:29986"/>
        <dbReference type="EC" id="5.1.1.3"/>
    </reaction>
</comment>
<dbReference type="GO" id="GO:0008881">
    <property type="term" value="F:glutamate racemase activity"/>
    <property type="evidence" value="ECO:0007669"/>
    <property type="project" value="UniProtKB-UniRule"/>
</dbReference>
<dbReference type="UniPathway" id="UPA00219"/>
<dbReference type="InterPro" id="IPR004391">
    <property type="entry name" value="Glu_race"/>
</dbReference>
<dbReference type="InterPro" id="IPR033134">
    <property type="entry name" value="Asp/Glu_racemase_AS_2"/>
</dbReference>
<dbReference type="Gene3D" id="3.40.50.1860">
    <property type="match status" value="2"/>
</dbReference>
<keyword evidence="6 7" id="KW-0961">Cell wall biogenesis/degradation</keyword>
<protein>
    <recommendedName>
        <fullName evidence="2 7">Glutamate racemase</fullName>
        <ecNumber evidence="2 7">5.1.1.3</ecNumber>
    </recommendedName>
</protein>
<feature type="binding site" evidence="7">
    <location>
        <begin position="196"/>
        <end position="197"/>
    </location>
    <ligand>
        <name>substrate</name>
    </ligand>
</feature>
<keyword evidence="3 7" id="KW-0133">Cell shape</keyword>
<evidence type="ECO:0000256" key="5">
    <source>
        <dbReference type="ARBA" id="ARBA00023235"/>
    </source>
</evidence>
<dbReference type="InterPro" id="IPR001920">
    <property type="entry name" value="Asp/Glu_race"/>
</dbReference>
<evidence type="ECO:0000313" key="9">
    <source>
        <dbReference type="Proteomes" id="UP000515442"/>
    </source>
</evidence>
<dbReference type="GO" id="GO:0071555">
    <property type="term" value="P:cell wall organization"/>
    <property type="evidence" value="ECO:0007669"/>
    <property type="project" value="UniProtKB-KW"/>
</dbReference>
<accession>A0A6S5BQI6</accession>
<dbReference type="EMBL" id="AP022038">
    <property type="protein sequence ID" value="BBR37540.1"/>
    <property type="molecule type" value="Genomic_DNA"/>
</dbReference>
<keyword evidence="4 7" id="KW-0573">Peptidoglycan synthesis</keyword>
<proteinExistence type="inferred from homology"/>
<comment type="pathway">
    <text evidence="7">Cell wall biogenesis; peptidoglycan biosynthesis.</text>
</comment>
<dbReference type="AlphaFoldDB" id="A0A6S5BQI6"/>
<feature type="binding site" evidence="7">
    <location>
        <begin position="51"/>
        <end position="52"/>
    </location>
    <ligand>
        <name>substrate</name>
    </ligand>
</feature>
<dbReference type="FunFam" id="3.40.50.1860:FF:000001">
    <property type="entry name" value="Glutamate racemase"/>
    <property type="match status" value="1"/>
</dbReference>
<dbReference type="PROSITE" id="PS00924">
    <property type="entry name" value="ASP_GLU_RACEMASE_2"/>
    <property type="match status" value="1"/>
</dbReference>
<evidence type="ECO:0000256" key="6">
    <source>
        <dbReference type="ARBA" id="ARBA00023316"/>
    </source>
</evidence>
<dbReference type="InterPro" id="IPR015942">
    <property type="entry name" value="Asp/Glu/hydantoin_racemase"/>
</dbReference>
<evidence type="ECO:0000256" key="1">
    <source>
        <dbReference type="ARBA" id="ARBA00001602"/>
    </source>
</evidence>
<sequence length="278" mass="30099">MIAALHQRGAQVANILVFDSGMGGLTIYREIRRVLPAHNYFYCFDNANFPYGELSEPALIAACTRLVTTMVARHHIDLVVIACNTASTIALPALREALDIPVVGVVPAIKPAAAQTRNGCIGLLATPGTVSRDYTHELIAQFAPGKRVLLKGTTELVIEAEHKLAGLPVNMALLREVLADWLEGEEKPDTLVLGCTHFPLLNEEIGQLMPQCQLIDSGSAVAKRVAWLLSNGGHGAVQPVYIEEVIARAYCTRLDGEAQKLTAPLQAWGLSSLEEVRY</sequence>
<dbReference type="SUPFAM" id="SSF53681">
    <property type="entry name" value="Aspartate/glutamate racemase"/>
    <property type="match status" value="2"/>
</dbReference>
<dbReference type="InterPro" id="IPR018187">
    <property type="entry name" value="Asp/Glu_racemase_AS_1"/>
</dbReference>